<evidence type="ECO:0000313" key="9">
    <source>
        <dbReference type="EMBL" id="EGT51801.1"/>
    </source>
</evidence>
<dbReference type="InterPro" id="IPR000315">
    <property type="entry name" value="Znf_B-box"/>
</dbReference>
<proteinExistence type="predicted"/>
<sequence length="806" mass="92088">MSITVTPPKLSFDGSREQSFTLAIKKSIVRCSGSEGQFVRLFRSFFKTSHNLPGCFKLEGYQEMMRSPGKVTVTHTPCSNDCFSEWLFLQFGDVKVPVERLDLRSSNIDQMTSLECKICVRQFSEEIGGLTPRILTSCGHTVCEDCAKRLLRGFDITCPFDRKITTVTNTGISYLQKNFTLLEVLQERKIQQMPEHSSKKHEEKVEVPCFENPNHEAIYYCEQCEAEFCKKCFKQVHNPRIFSRHRKVPVSEKPIKLPKCVKHPYNSAEFICKHPNCEYASDLMCHTCILSKEHSGHSYGVLMEELVENEIALKILLENLEQSTRKLKTRVAKTYECAQSFEVNGPVFNGIIQQINREFEAKKQQALEDLTDFSNCLKKLTEEKQENYEEELQNAKVLKTEIQGKLRAKSDLRNVKDILENGRAMCVSVETSEVRRFYKPKMYKNMQKLECKVCINPFSDTIECNIPRVLDCGHTVCTSCAESLQKVAPDKFFIRCPFDRMITNGFNGKVGSLRRNYAIIDLIQARNEEADLAEELICEDPIFPCYENSKHESTKYCEACKVDYCDSCFLSVHSSKILSGHQSIPISEKPIRLPNCPNHPDSIAEHFCKDKNCKASTPLCCSSCLQSSHENHVMIPIEEKADENGRELTNLLETLNSTEIKELENLEKAKQRIQSIETDDAECRNMTTAIEEHFEREKNKAFKKLLSFMDLKMMHMENNKIEIEVNLELIKRTKKNIEKILKKKELLFAEEAIEQGGTACSNCKEEADLIPLPMPTFEDIINPKLSSSKPSISSPAPSNDSPAPSI</sequence>
<dbReference type="SMART" id="SM00184">
    <property type="entry name" value="RING"/>
    <property type="match status" value="2"/>
</dbReference>
<dbReference type="SMART" id="SM00336">
    <property type="entry name" value="BBOX"/>
    <property type="match status" value="4"/>
</dbReference>
<dbReference type="InterPro" id="IPR027370">
    <property type="entry name" value="Znf-RING_euk"/>
</dbReference>
<dbReference type="AlphaFoldDB" id="G0N3R2"/>
<dbReference type="Pfam" id="PF00643">
    <property type="entry name" value="zf-B_box"/>
    <property type="match status" value="1"/>
</dbReference>
<evidence type="ECO:0000256" key="6">
    <source>
        <dbReference type="SAM" id="MobiDB-lite"/>
    </source>
</evidence>
<accession>G0N3R2</accession>
<dbReference type="EMBL" id="GL379835">
    <property type="protein sequence ID" value="EGT51801.1"/>
    <property type="molecule type" value="Genomic_DNA"/>
</dbReference>
<dbReference type="InterPro" id="IPR001841">
    <property type="entry name" value="Znf_RING"/>
</dbReference>
<keyword evidence="2 4" id="KW-0863">Zinc-finger</keyword>
<evidence type="ECO:0000256" key="1">
    <source>
        <dbReference type="ARBA" id="ARBA00022723"/>
    </source>
</evidence>
<organism evidence="10">
    <name type="scientific">Caenorhabditis brenneri</name>
    <name type="common">Nematode worm</name>
    <dbReference type="NCBI Taxonomy" id="135651"/>
    <lineage>
        <taxon>Eukaryota</taxon>
        <taxon>Metazoa</taxon>
        <taxon>Ecdysozoa</taxon>
        <taxon>Nematoda</taxon>
        <taxon>Chromadorea</taxon>
        <taxon>Rhabditida</taxon>
        <taxon>Rhabditina</taxon>
        <taxon>Rhabditomorpha</taxon>
        <taxon>Rhabditoidea</taxon>
        <taxon>Rhabditidae</taxon>
        <taxon>Peloderinae</taxon>
        <taxon>Caenorhabditis</taxon>
    </lineage>
</organism>
<keyword evidence="10" id="KW-1185">Reference proteome</keyword>
<dbReference type="PROSITE" id="PS50119">
    <property type="entry name" value="ZF_BBOX"/>
    <property type="match status" value="2"/>
</dbReference>
<dbReference type="eggNOG" id="KOG4185">
    <property type="taxonomic scope" value="Eukaryota"/>
</dbReference>
<name>G0N3R2_CAEBE</name>
<evidence type="ECO:0000256" key="3">
    <source>
        <dbReference type="ARBA" id="ARBA00022833"/>
    </source>
</evidence>
<dbReference type="CDD" id="cd19773">
    <property type="entry name" value="Bbox2_TRIM23_C-IX_rpt1"/>
    <property type="match status" value="2"/>
</dbReference>
<dbReference type="Proteomes" id="UP000008068">
    <property type="component" value="Unassembled WGS sequence"/>
</dbReference>
<gene>
    <name evidence="9" type="ORF">CAEBREN_20440</name>
</gene>
<dbReference type="Pfam" id="PF14634">
    <property type="entry name" value="zf-RING_5"/>
    <property type="match status" value="1"/>
</dbReference>
<evidence type="ECO:0000256" key="5">
    <source>
        <dbReference type="SAM" id="Coils"/>
    </source>
</evidence>
<dbReference type="HOGENOM" id="CLU_389921_0_0_1"/>
<reference evidence="10" key="1">
    <citation type="submission" date="2011-07" db="EMBL/GenBank/DDBJ databases">
        <authorList>
            <consortium name="Caenorhabditis brenneri Sequencing and Analysis Consortium"/>
            <person name="Wilson R.K."/>
        </authorList>
    </citation>
    <scope>NUCLEOTIDE SEQUENCE [LARGE SCALE GENOMIC DNA]</scope>
    <source>
        <strain evidence="10">PB2801</strain>
    </source>
</reference>
<feature type="coiled-coil region" evidence="5">
    <location>
        <begin position="363"/>
        <end position="405"/>
    </location>
</feature>
<dbReference type="GO" id="GO:0008270">
    <property type="term" value="F:zinc ion binding"/>
    <property type="evidence" value="ECO:0007669"/>
    <property type="project" value="UniProtKB-KW"/>
</dbReference>
<feature type="region of interest" description="Disordered" evidence="6">
    <location>
        <begin position="782"/>
        <end position="806"/>
    </location>
</feature>
<dbReference type="InterPro" id="IPR052667">
    <property type="entry name" value="E3_ubiquitin-ligase_RING"/>
</dbReference>
<dbReference type="SUPFAM" id="SSF57845">
    <property type="entry name" value="B-box zinc-binding domain"/>
    <property type="match status" value="2"/>
</dbReference>
<evidence type="ECO:0000259" key="7">
    <source>
        <dbReference type="PROSITE" id="PS50089"/>
    </source>
</evidence>
<dbReference type="STRING" id="135651.G0N3R2"/>
<dbReference type="InParanoid" id="G0N3R2"/>
<dbReference type="OMA" id="RIIDNAM"/>
<feature type="domain" description="RING-type" evidence="7">
    <location>
        <begin position="116"/>
        <end position="162"/>
    </location>
</feature>
<dbReference type="PANTHER" id="PTHR47156">
    <property type="entry name" value="PROTEIN CBG20824"/>
    <property type="match status" value="1"/>
</dbReference>
<keyword evidence="1" id="KW-0479">Metal-binding</keyword>
<dbReference type="Gene3D" id="4.10.830.40">
    <property type="match status" value="2"/>
</dbReference>
<feature type="compositionally biased region" description="Low complexity" evidence="6">
    <location>
        <begin position="783"/>
        <end position="806"/>
    </location>
</feature>
<dbReference type="InterPro" id="IPR017907">
    <property type="entry name" value="Znf_RING_CS"/>
</dbReference>
<dbReference type="Gene3D" id="3.30.40.10">
    <property type="entry name" value="Zinc/RING finger domain, C3HC4 (zinc finger)"/>
    <property type="match status" value="2"/>
</dbReference>
<evidence type="ECO:0000313" key="10">
    <source>
        <dbReference type="Proteomes" id="UP000008068"/>
    </source>
</evidence>
<feature type="domain" description="RING-type" evidence="7">
    <location>
        <begin position="451"/>
        <end position="500"/>
    </location>
</feature>
<dbReference type="PROSITE" id="PS00518">
    <property type="entry name" value="ZF_RING_1"/>
    <property type="match status" value="2"/>
</dbReference>
<dbReference type="SUPFAM" id="SSF57850">
    <property type="entry name" value="RING/U-box"/>
    <property type="match status" value="2"/>
</dbReference>
<evidence type="ECO:0008006" key="11">
    <source>
        <dbReference type="Google" id="ProtNLM"/>
    </source>
</evidence>
<protein>
    <recommendedName>
        <fullName evidence="11">RING-type domain-containing protein</fullName>
    </recommendedName>
</protein>
<dbReference type="Pfam" id="PF13445">
    <property type="entry name" value="zf-RING_UBOX"/>
    <property type="match status" value="1"/>
</dbReference>
<evidence type="ECO:0000256" key="2">
    <source>
        <dbReference type="ARBA" id="ARBA00022771"/>
    </source>
</evidence>
<dbReference type="Gene3D" id="3.30.160.60">
    <property type="entry name" value="Classic Zinc Finger"/>
    <property type="match status" value="2"/>
</dbReference>
<evidence type="ECO:0000259" key="8">
    <source>
        <dbReference type="PROSITE" id="PS50119"/>
    </source>
</evidence>
<dbReference type="PANTHER" id="PTHR47156:SF6">
    <property type="entry name" value="C2H2-TYPE DOMAIN-CONTAINING PROTEIN-RELATED"/>
    <property type="match status" value="1"/>
</dbReference>
<feature type="domain" description="B box-type" evidence="8">
    <location>
        <begin position="540"/>
        <end position="586"/>
    </location>
</feature>
<keyword evidence="3" id="KW-0862">Zinc</keyword>
<dbReference type="PROSITE" id="PS50089">
    <property type="entry name" value="ZF_RING_2"/>
    <property type="match status" value="2"/>
</dbReference>
<dbReference type="InterPro" id="IPR013083">
    <property type="entry name" value="Znf_RING/FYVE/PHD"/>
</dbReference>
<keyword evidence="5" id="KW-0175">Coiled coil</keyword>
<feature type="domain" description="B box-type" evidence="8">
    <location>
        <begin position="204"/>
        <end position="250"/>
    </location>
</feature>
<evidence type="ECO:0000256" key="4">
    <source>
        <dbReference type="PROSITE-ProRule" id="PRU00024"/>
    </source>
</evidence>
<dbReference type="OrthoDB" id="2011769at2759"/>